<evidence type="ECO:0008006" key="7">
    <source>
        <dbReference type="Google" id="ProtNLM"/>
    </source>
</evidence>
<name>A0A369AYD5_9FIRM</name>
<proteinExistence type="predicted"/>
<evidence type="ECO:0000256" key="4">
    <source>
        <dbReference type="SAM" id="Phobius"/>
    </source>
</evidence>
<evidence type="ECO:0000256" key="3">
    <source>
        <dbReference type="SAM" id="Coils"/>
    </source>
</evidence>
<keyword evidence="2 3" id="KW-0175">Coiled coil</keyword>
<keyword evidence="6" id="KW-1185">Reference proteome</keyword>
<evidence type="ECO:0000256" key="2">
    <source>
        <dbReference type="ARBA" id="ARBA00023054"/>
    </source>
</evidence>
<dbReference type="OrthoDB" id="1993375at2"/>
<dbReference type="InterPro" id="IPR050465">
    <property type="entry name" value="UPF0194_transport"/>
</dbReference>
<organism evidence="5 6">
    <name type="scientific">Anaerobacterium chartisolvens</name>
    <dbReference type="NCBI Taxonomy" id="1297424"/>
    <lineage>
        <taxon>Bacteria</taxon>
        <taxon>Bacillati</taxon>
        <taxon>Bacillota</taxon>
        <taxon>Clostridia</taxon>
        <taxon>Eubacteriales</taxon>
        <taxon>Oscillospiraceae</taxon>
        <taxon>Anaerobacterium</taxon>
    </lineage>
</organism>
<evidence type="ECO:0000256" key="1">
    <source>
        <dbReference type="ARBA" id="ARBA00004196"/>
    </source>
</evidence>
<dbReference type="AlphaFoldDB" id="A0A369AYD5"/>
<reference evidence="5 6" key="1">
    <citation type="submission" date="2018-07" db="EMBL/GenBank/DDBJ databases">
        <title>Genomic Encyclopedia of Type Strains, Phase IV (KMG-IV): sequencing the most valuable type-strain genomes for metagenomic binning, comparative biology and taxonomic classification.</title>
        <authorList>
            <person name="Goeker M."/>
        </authorList>
    </citation>
    <scope>NUCLEOTIDE SEQUENCE [LARGE SCALE GENOMIC DNA]</scope>
    <source>
        <strain evidence="5 6">DSM 27016</strain>
    </source>
</reference>
<evidence type="ECO:0000313" key="5">
    <source>
        <dbReference type="EMBL" id="RCX14289.1"/>
    </source>
</evidence>
<keyword evidence="4" id="KW-0812">Transmembrane</keyword>
<dbReference type="PANTHER" id="PTHR32347:SF14">
    <property type="entry name" value="EFFLUX SYSTEM COMPONENT YKNX-RELATED"/>
    <property type="match status" value="1"/>
</dbReference>
<comment type="caution">
    <text evidence="5">The sequence shown here is derived from an EMBL/GenBank/DDBJ whole genome shotgun (WGS) entry which is preliminary data.</text>
</comment>
<dbReference type="GO" id="GO:0030313">
    <property type="term" value="C:cell envelope"/>
    <property type="evidence" value="ECO:0007669"/>
    <property type="project" value="UniProtKB-SubCell"/>
</dbReference>
<dbReference type="Proteomes" id="UP000253034">
    <property type="component" value="Unassembled WGS sequence"/>
</dbReference>
<dbReference type="EMBL" id="QPJT01000015">
    <property type="protein sequence ID" value="RCX14289.1"/>
    <property type="molecule type" value="Genomic_DNA"/>
</dbReference>
<feature type="transmembrane region" description="Helical" evidence="4">
    <location>
        <begin position="16"/>
        <end position="34"/>
    </location>
</feature>
<protein>
    <recommendedName>
        <fullName evidence="7">HlyD family secretion protein</fullName>
    </recommendedName>
</protein>
<accession>A0A369AYD5</accession>
<feature type="coiled-coil region" evidence="3">
    <location>
        <begin position="175"/>
        <end position="234"/>
    </location>
</feature>
<dbReference type="PANTHER" id="PTHR32347">
    <property type="entry name" value="EFFLUX SYSTEM COMPONENT YKNX-RELATED"/>
    <property type="match status" value="1"/>
</dbReference>
<gene>
    <name evidence="5" type="ORF">DFR58_11512</name>
</gene>
<sequence length="434" mass="48306">MADLQTAGKSGVRKRIIRNTGLAFIAVTLLLTFFSKTINNLLLPEVEYTVIRSGKLTQEINSKGEVCPLNIENISCYGNWEILDVRVGERDEFLEGDVLAVIDTGDISLEIKKSELALLKMENELERYKNGFQPIDLEEYAQDAEVALKAVGQAKKALAAEESLYDGGAVPLESVNNARDSLDSAERKYADKKKLLARKQTERQRLEDDYSRTVKEKAAEIELYSLELEEKKKNSPEDGLLRAPFDGVVKAAFIQKGASFVGGQVLFETVKREEGLCVKWTLGLPAAEEVDKNDAVIFTEADGKKNSFKGTVNEKKFIRGESRYEFVGHIKEAEGELEIGQKLDVSIVKSSVSYPMLIPNSSVIRENGKDYMFIVKEREGVLGKENYVERYEVEVLDTDAFNSAITSIEAITGNDKIVSFSSKALSDKIQVKLG</sequence>
<keyword evidence="4" id="KW-1133">Transmembrane helix</keyword>
<evidence type="ECO:0000313" key="6">
    <source>
        <dbReference type="Proteomes" id="UP000253034"/>
    </source>
</evidence>
<dbReference type="RefSeq" id="WP_114298317.1">
    <property type="nucleotide sequence ID" value="NZ_QPJT01000015.1"/>
</dbReference>
<keyword evidence="4" id="KW-0472">Membrane</keyword>
<comment type="subcellular location">
    <subcellularLocation>
        <location evidence="1">Cell envelope</location>
    </subcellularLocation>
</comment>